<dbReference type="SMART" id="SM00382">
    <property type="entry name" value="AAA"/>
    <property type="match status" value="1"/>
</dbReference>
<dbReference type="Gene3D" id="3.40.50.300">
    <property type="entry name" value="P-loop containing nucleotide triphosphate hydrolases"/>
    <property type="match status" value="2"/>
</dbReference>
<gene>
    <name evidence="2" type="ORF">J6I44_10810</name>
</gene>
<organism evidence="2 3">
    <name type="scientific">Fodinibius salsisoli</name>
    <dbReference type="NCBI Taxonomy" id="2820877"/>
    <lineage>
        <taxon>Bacteria</taxon>
        <taxon>Pseudomonadati</taxon>
        <taxon>Balneolota</taxon>
        <taxon>Balneolia</taxon>
        <taxon>Balneolales</taxon>
        <taxon>Balneolaceae</taxon>
        <taxon>Fodinibius</taxon>
    </lineage>
</organism>
<dbReference type="RefSeq" id="WP_265766122.1">
    <property type="nucleotide sequence ID" value="NZ_JAGGJA010000006.1"/>
</dbReference>
<feature type="domain" description="AAA+ ATPase" evidence="1">
    <location>
        <begin position="44"/>
        <end position="348"/>
    </location>
</feature>
<dbReference type="InterPro" id="IPR033186">
    <property type="entry name" value="HerA_C"/>
</dbReference>
<dbReference type="Pfam" id="PF05872">
    <property type="entry name" value="HerA_C"/>
    <property type="match status" value="1"/>
</dbReference>
<dbReference type="Proteomes" id="UP001207918">
    <property type="component" value="Unassembled WGS sequence"/>
</dbReference>
<name>A0ABT3PN98_9BACT</name>
<dbReference type="InterPro" id="IPR027417">
    <property type="entry name" value="P-loop_NTPase"/>
</dbReference>
<accession>A0ABT3PN98</accession>
<dbReference type="InterPro" id="IPR003593">
    <property type="entry name" value="AAA+_ATPase"/>
</dbReference>
<dbReference type="EMBL" id="JAGGJA010000006">
    <property type="protein sequence ID" value="MCW9707350.1"/>
    <property type="molecule type" value="Genomic_DNA"/>
</dbReference>
<reference evidence="2 3" key="1">
    <citation type="submission" date="2021-03" db="EMBL/GenBank/DDBJ databases">
        <title>Aliifodinibius sp. nov., a new bacterium isolated from saline soil.</title>
        <authorList>
            <person name="Galisteo C."/>
            <person name="De La Haba R."/>
            <person name="Sanchez-Porro C."/>
            <person name="Ventosa A."/>
        </authorList>
    </citation>
    <scope>NUCLEOTIDE SEQUENCE [LARGE SCALE GENOMIC DNA]</scope>
    <source>
        <strain evidence="2 3">1BSP15-2V2</strain>
    </source>
</reference>
<evidence type="ECO:0000313" key="2">
    <source>
        <dbReference type="EMBL" id="MCW9707350.1"/>
    </source>
</evidence>
<dbReference type="PANTHER" id="PTHR30121">
    <property type="entry name" value="UNCHARACTERIZED PROTEIN YJGR-RELATED"/>
    <property type="match status" value="1"/>
</dbReference>
<proteinExistence type="predicted"/>
<dbReference type="PANTHER" id="PTHR30121:SF6">
    <property type="entry name" value="SLR6007 PROTEIN"/>
    <property type="match status" value="1"/>
</dbReference>
<keyword evidence="3" id="KW-1185">Reference proteome</keyword>
<evidence type="ECO:0000313" key="3">
    <source>
        <dbReference type="Proteomes" id="UP001207918"/>
    </source>
</evidence>
<sequence>MSKKFREQIDQGYTFEGDSIPLGGAMLNGECQTNCFIKLPLMTLNRHGLISGATGTGKSKTLQIIAEQLSKNGVPVLLMDVKGDLSGIAKASPGHPKIDERHKQIGMDFTPHGSPVEFLSISEEPGVRLRATATEFGPILLAKILGLNDLQRGVLAVVFKYCDDNQIPLVDLDDLKDVLQYLSDEGKEEVEDEYGRISTASVGAIIRRLVELEQQGSEQFFGEPSFNVKDLLRKTEAGEGMINILRVTDIQAKPKLFSTFMLQMLAEIYDKMPEEGDLPKPKFVMFIDEAHLLFEEASDVLLDQIKATIKLIRSKGIGIFFVTQNPTDIPEEVLSQLGLKVQHALRAFTAKDRKAIRMVAQNYPLTEYYDIEQEITDLGIGEALVTVLNEDGRPTPLARTLLRAPESRMDILSEQEISEIISRSALIPQYQEAIDKKSAEEILQSKISTAQSDEKQQELQTANQKAKEETDGAGFSWLDTFKDAMDSTAGRQVSRTIAREVTRGLMGILGGKK</sequence>
<dbReference type="SUPFAM" id="SSF52540">
    <property type="entry name" value="P-loop containing nucleoside triphosphate hydrolases"/>
    <property type="match status" value="1"/>
</dbReference>
<protein>
    <submittedName>
        <fullName evidence="2">DUF853 family protein</fullName>
    </submittedName>
</protein>
<comment type="caution">
    <text evidence="2">The sequence shown here is derived from an EMBL/GenBank/DDBJ whole genome shotgun (WGS) entry which is preliminary data.</text>
</comment>
<evidence type="ECO:0000259" key="1">
    <source>
        <dbReference type="SMART" id="SM00382"/>
    </source>
</evidence>
<dbReference type="InterPro" id="IPR051162">
    <property type="entry name" value="T4SS_component"/>
</dbReference>